<dbReference type="EMBL" id="LDJJ01000037">
    <property type="protein sequence ID" value="KRG66917.1"/>
    <property type="molecule type" value="Genomic_DNA"/>
</dbReference>
<dbReference type="PATRIC" id="fig|405446.3.peg.1814"/>
<evidence type="ECO:0000313" key="3">
    <source>
        <dbReference type="Proteomes" id="UP000051863"/>
    </source>
</evidence>
<proteinExistence type="predicted"/>
<comment type="caution">
    <text evidence="2">The sequence shown here is derived from an EMBL/GenBank/DDBJ whole genome shotgun (WGS) entry which is preliminary data.</text>
</comment>
<evidence type="ECO:0000313" key="2">
    <source>
        <dbReference type="EMBL" id="KRG66917.1"/>
    </source>
</evidence>
<dbReference type="Proteomes" id="UP000051863">
    <property type="component" value="Unassembled WGS sequence"/>
</dbReference>
<feature type="region of interest" description="Disordered" evidence="1">
    <location>
        <begin position="50"/>
        <end position="81"/>
    </location>
</feature>
<keyword evidence="3" id="KW-1185">Reference proteome</keyword>
<dbReference type="OrthoDB" id="9962055at2"/>
<name>A0A0R0CCF3_9GAMM</name>
<gene>
    <name evidence="2" type="ORF">ABB27_11575</name>
</gene>
<evidence type="ECO:0000256" key="1">
    <source>
        <dbReference type="SAM" id="MobiDB-lite"/>
    </source>
</evidence>
<dbReference type="AlphaFoldDB" id="A0A0R0CCF3"/>
<feature type="compositionally biased region" description="Basic and acidic residues" evidence="1">
    <location>
        <begin position="59"/>
        <end position="75"/>
    </location>
</feature>
<reference evidence="2 3" key="1">
    <citation type="submission" date="2015-05" db="EMBL/GenBank/DDBJ databases">
        <title>Genome sequencing and analysis of members of genus Stenotrophomonas.</title>
        <authorList>
            <person name="Patil P.P."/>
            <person name="Midha S."/>
            <person name="Patil P.B."/>
        </authorList>
    </citation>
    <scope>NUCLEOTIDE SEQUENCE [LARGE SCALE GENOMIC DNA]</scope>
    <source>
        <strain evidence="2 3">DSM 18941</strain>
    </source>
</reference>
<accession>A0A0R0CCF3</accession>
<dbReference type="RefSeq" id="WP_057628857.1">
    <property type="nucleotide sequence ID" value="NZ_LDJJ01000037.1"/>
</dbReference>
<protein>
    <submittedName>
        <fullName evidence="2">Uncharacterized protein</fullName>
    </submittedName>
</protein>
<organism evidence="2 3">
    <name type="scientific">Stenotrophomonas terrae</name>
    <dbReference type="NCBI Taxonomy" id="405446"/>
    <lineage>
        <taxon>Bacteria</taxon>
        <taxon>Pseudomonadati</taxon>
        <taxon>Pseudomonadota</taxon>
        <taxon>Gammaproteobacteria</taxon>
        <taxon>Lysobacterales</taxon>
        <taxon>Lysobacteraceae</taxon>
        <taxon>Stenotrophomonas</taxon>
    </lineage>
</organism>
<sequence length="137" mass="14253">MQQPQRQHAYSTAASGVVGLRPLALCLLLLLSLLASLCQSGSQLGRLGVAENSNASAPAEERQGGERHLEEESPAKLRTASQLRAARAIPPLPHATQLLLAASGPSPVRVVIPASEPVVGHALASPRQQRGQAPPLS</sequence>